<dbReference type="GO" id="GO:0006351">
    <property type="term" value="P:DNA-templated transcription"/>
    <property type="evidence" value="ECO:0007669"/>
    <property type="project" value="InterPro"/>
</dbReference>
<comment type="subcellular location">
    <subcellularLocation>
        <location evidence="1">Nucleus</location>
    </subcellularLocation>
</comment>
<dbReference type="GO" id="GO:0003677">
    <property type="term" value="F:DNA binding"/>
    <property type="evidence" value="ECO:0007669"/>
    <property type="project" value="InterPro"/>
</dbReference>
<dbReference type="AlphaFoldDB" id="A0A1Y1UNB5"/>
<dbReference type="GO" id="GO:0008270">
    <property type="term" value="F:zinc ion binding"/>
    <property type="evidence" value="ECO:0007669"/>
    <property type="project" value="InterPro"/>
</dbReference>
<keyword evidence="6" id="KW-1185">Reference proteome</keyword>
<dbReference type="InterPro" id="IPR007219">
    <property type="entry name" value="XnlR_reg_dom"/>
</dbReference>
<dbReference type="Proteomes" id="UP000193218">
    <property type="component" value="Unassembled WGS sequence"/>
</dbReference>
<sequence length="593" mass="66036">MQLRQQAGLDSPQHPQVSDQSSTLSLAGPAPEHQNYHEGTHEPAYLAGDRQGETGHFTVDGERGSHFLGATAAAHLLPADDEDCHLVQPASPWHGDPSHERTSFVTFPFHSRLDSWSILEAGSKLPEPTRLRRLIDVYFAETPWRFAPVSRNYFDGVLDLVTSGNSNSSLIQQAAQLAMIFGLISVGCLFDASVPSHSDEAKSYSMLSLHCLGIANFLTHTSTACLVSLHLYCCFLINEDRPRVDEIFAIVGLALRLATIAGFHKDGSRWGLPGAEVDARRRIWWEILTLERINANRFGLSPFIQADVFDASTPADESTDGFLAWRWEWDNILHQLIKVIQEPSSDPSSVQQRDGIVRSYWSRLPNHLKYRQVRDGGRTESLQQIRLALHFNTGLLQCHRSSFQLALRTHSREPMESERAYSVESVIDEACPAIIALVDALYGDYGLIFTRHIVAALDLFSAIVPLAALVMRSPRSTKSVSAHNLLLRGLALLEQAADATPCLWYAVLLTRGKRMAARATSRLASRWTTESRHSSPPVMPQGSEVGVMTYEYSDGGRDDFDFDQWLESIWEPLSTPDQESMFAIFGDTRGQGV</sequence>
<evidence type="ECO:0000256" key="1">
    <source>
        <dbReference type="ARBA" id="ARBA00004123"/>
    </source>
</evidence>
<dbReference type="Pfam" id="PF04082">
    <property type="entry name" value="Fungal_trans"/>
    <property type="match status" value="1"/>
</dbReference>
<dbReference type="InParanoid" id="A0A1Y1UNB5"/>
<dbReference type="GO" id="GO:0005634">
    <property type="term" value="C:nucleus"/>
    <property type="evidence" value="ECO:0007669"/>
    <property type="project" value="UniProtKB-SubCell"/>
</dbReference>
<proteinExistence type="predicted"/>
<dbReference type="EMBL" id="NBSH01000002">
    <property type="protein sequence ID" value="ORX39541.1"/>
    <property type="molecule type" value="Genomic_DNA"/>
</dbReference>
<reference evidence="5 6" key="1">
    <citation type="submission" date="2017-03" db="EMBL/GenBank/DDBJ databases">
        <title>Widespread Adenine N6-methylation of Active Genes in Fungi.</title>
        <authorList>
            <consortium name="DOE Joint Genome Institute"/>
            <person name="Mondo S.J."/>
            <person name="Dannebaum R.O."/>
            <person name="Kuo R.C."/>
            <person name="Louie K.B."/>
            <person name="Bewick A.J."/>
            <person name="Labutti K."/>
            <person name="Haridas S."/>
            <person name="Kuo A."/>
            <person name="Salamov A."/>
            <person name="Ahrendt S.R."/>
            <person name="Lau R."/>
            <person name="Bowen B.P."/>
            <person name="Lipzen A."/>
            <person name="Sullivan W."/>
            <person name="Andreopoulos W.B."/>
            <person name="Clum A."/>
            <person name="Lindquist E."/>
            <person name="Daum C."/>
            <person name="Northen T.R."/>
            <person name="Ramamoorthy G."/>
            <person name="Schmitz R.J."/>
            <person name="Gryganskyi A."/>
            <person name="Culley D."/>
            <person name="Magnuson J."/>
            <person name="James T.Y."/>
            <person name="O'Malley M.A."/>
            <person name="Stajich J.E."/>
            <person name="Spatafora J.W."/>
            <person name="Visel A."/>
            <person name="Grigoriev I.V."/>
        </authorList>
    </citation>
    <scope>NUCLEOTIDE SEQUENCE [LARGE SCALE GENOMIC DNA]</scope>
    <source>
        <strain evidence="5 6">NRRL Y-17943</strain>
    </source>
</reference>
<evidence type="ECO:0000313" key="5">
    <source>
        <dbReference type="EMBL" id="ORX39541.1"/>
    </source>
</evidence>
<accession>A0A1Y1UNB5</accession>
<dbReference type="CDD" id="cd12148">
    <property type="entry name" value="fungal_TF_MHR"/>
    <property type="match status" value="1"/>
</dbReference>
<dbReference type="PANTHER" id="PTHR31001">
    <property type="entry name" value="UNCHARACTERIZED TRANSCRIPTIONAL REGULATORY PROTEIN"/>
    <property type="match status" value="1"/>
</dbReference>
<evidence type="ECO:0000256" key="2">
    <source>
        <dbReference type="ARBA" id="ARBA00023242"/>
    </source>
</evidence>
<dbReference type="OrthoDB" id="424974at2759"/>
<evidence type="ECO:0000259" key="4">
    <source>
        <dbReference type="SMART" id="SM00906"/>
    </source>
</evidence>
<name>A0A1Y1UNB5_9TREE</name>
<dbReference type="GeneID" id="33556367"/>
<feature type="domain" description="Xylanolytic transcriptional activator regulatory" evidence="4">
    <location>
        <begin position="247"/>
        <end position="320"/>
    </location>
</feature>
<evidence type="ECO:0000256" key="3">
    <source>
        <dbReference type="SAM" id="MobiDB-lite"/>
    </source>
</evidence>
<dbReference type="STRING" id="4999.A0A1Y1UNB5"/>
<evidence type="ECO:0000313" key="6">
    <source>
        <dbReference type="Proteomes" id="UP000193218"/>
    </source>
</evidence>
<dbReference type="InterPro" id="IPR050613">
    <property type="entry name" value="Sec_Metabolite_Reg"/>
</dbReference>
<feature type="compositionally biased region" description="Polar residues" evidence="3">
    <location>
        <begin position="13"/>
        <end position="25"/>
    </location>
</feature>
<comment type="caution">
    <text evidence="5">The sequence shown here is derived from an EMBL/GenBank/DDBJ whole genome shotgun (WGS) entry which is preliminary data.</text>
</comment>
<dbReference type="SMART" id="SM00906">
    <property type="entry name" value="Fungal_trans"/>
    <property type="match status" value="1"/>
</dbReference>
<feature type="region of interest" description="Disordered" evidence="3">
    <location>
        <begin position="1"/>
        <end position="38"/>
    </location>
</feature>
<dbReference type="RefSeq" id="XP_021873326.1">
    <property type="nucleotide sequence ID" value="XM_022014559.1"/>
</dbReference>
<gene>
    <name evidence="5" type="ORF">BD324DRAFT_614093</name>
</gene>
<organism evidence="5 6">
    <name type="scientific">Kockovaella imperatae</name>
    <dbReference type="NCBI Taxonomy" id="4999"/>
    <lineage>
        <taxon>Eukaryota</taxon>
        <taxon>Fungi</taxon>
        <taxon>Dikarya</taxon>
        <taxon>Basidiomycota</taxon>
        <taxon>Agaricomycotina</taxon>
        <taxon>Tremellomycetes</taxon>
        <taxon>Tremellales</taxon>
        <taxon>Cuniculitremaceae</taxon>
        <taxon>Kockovaella</taxon>
    </lineage>
</organism>
<keyword evidence="2" id="KW-0539">Nucleus</keyword>
<dbReference type="PANTHER" id="PTHR31001:SF56">
    <property type="entry name" value="ZN(2)-C6 FUNGAL-TYPE DOMAIN-CONTAINING PROTEIN"/>
    <property type="match status" value="1"/>
</dbReference>
<protein>
    <submittedName>
        <fullName evidence="5">Fungal-specific transcription factor domain-domain-containing protein</fullName>
    </submittedName>
</protein>